<dbReference type="Gene3D" id="3.40.50.300">
    <property type="entry name" value="P-loop containing nucleotide triphosphate hydrolases"/>
    <property type="match status" value="1"/>
</dbReference>
<keyword evidence="4" id="KW-1185">Reference proteome</keyword>
<dbReference type="GO" id="GO:0034085">
    <property type="term" value="P:establishment of sister chromatid cohesion"/>
    <property type="evidence" value="ECO:0007669"/>
    <property type="project" value="TreeGrafter"/>
</dbReference>
<dbReference type="Pfam" id="PF13307">
    <property type="entry name" value="Helicase_C_2"/>
    <property type="match status" value="1"/>
</dbReference>
<dbReference type="InterPro" id="IPR006555">
    <property type="entry name" value="ATP-dep_Helicase_C"/>
</dbReference>
<dbReference type="GO" id="GO:0006139">
    <property type="term" value="P:nucleobase-containing compound metabolic process"/>
    <property type="evidence" value="ECO:0007669"/>
    <property type="project" value="InterPro"/>
</dbReference>
<feature type="region of interest" description="Disordered" evidence="1">
    <location>
        <begin position="114"/>
        <end position="133"/>
    </location>
</feature>
<evidence type="ECO:0000256" key="1">
    <source>
        <dbReference type="SAM" id="MobiDB-lite"/>
    </source>
</evidence>
<dbReference type="SMART" id="SM00491">
    <property type="entry name" value="HELICc2"/>
    <property type="match status" value="1"/>
</dbReference>
<reference evidence="3" key="2">
    <citation type="journal article" date="2019" name="IMA Fungus">
        <title>Genome sequencing and comparison of five Tilletia species to identify candidate genes for the detection of regulated species infecting wheat.</title>
        <authorList>
            <person name="Nguyen H.D.T."/>
            <person name="Sultana T."/>
            <person name="Kesanakurti P."/>
            <person name="Hambleton S."/>
        </authorList>
    </citation>
    <scope>NUCLEOTIDE SEQUENCE</scope>
    <source>
        <strain evidence="3">DAOMC 236426</strain>
    </source>
</reference>
<name>A0A8X7MIQ0_9BASI</name>
<dbReference type="GO" id="GO:0016818">
    <property type="term" value="F:hydrolase activity, acting on acid anhydrides, in phosphorus-containing anhydrides"/>
    <property type="evidence" value="ECO:0007669"/>
    <property type="project" value="InterPro"/>
</dbReference>
<evidence type="ECO:0000259" key="2">
    <source>
        <dbReference type="SMART" id="SM00491"/>
    </source>
</evidence>
<dbReference type="InterPro" id="IPR027417">
    <property type="entry name" value="P-loop_NTPase"/>
</dbReference>
<evidence type="ECO:0000313" key="3">
    <source>
        <dbReference type="EMBL" id="KAE8236706.1"/>
    </source>
</evidence>
<dbReference type="PANTHER" id="PTHR11472">
    <property type="entry name" value="DNA REPAIR DEAD HELICASE RAD3/XP-D SUBFAMILY MEMBER"/>
    <property type="match status" value="1"/>
</dbReference>
<comment type="caution">
    <text evidence="3">The sequence shown here is derived from an EMBL/GenBank/DDBJ whole genome shotgun (WGS) entry which is preliminary data.</text>
</comment>
<reference evidence="3" key="1">
    <citation type="submission" date="2016-04" db="EMBL/GenBank/DDBJ databases">
        <authorList>
            <person name="Nguyen H.D."/>
            <person name="Samba Siva P."/>
            <person name="Cullis J."/>
            <person name="Levesque C.A."/>
            <person name="Hambleton S."/>
        </authorList>
    </citation>
    <scope>NUCLEOTIDE SEQUENCE</scope>
    <source>
        <strain evidence="3">DAOMC 236426</strain>
    </source>
</reference>
<gene>
    <name evidence="3" type="ORF">A4X06_0g9461</name>
</gene>
<sequence length="247" mass="26919">MEPMSNFPQGPLQDLLCGHIIPPSNLYAAFLTTAPWTNCLKFKWDARSNTVLLNDLGTVLLSLCAVVPGGSSSLCRRMGSWRPLEPKNTSDVEAVFERYAAVIAGAMTKQIKIPKSRRSTQLRQTPSTSGSAATPTGALMFAVVGAKLSEGINFSDDLARAVVMVGMPFANAATPELAERMRYVRELAKTSGELEKGASKLDAGNELYYYLNMCMKAVNQSIGPAIRHKNDYVSDSRLLFHPEVPVF</sequence>
<dbReference type="Proteomes" id="UP000077684">
    <property type="component" value="Unassembled WGS sequence"/>
</dbReference>
<dbReference type="GO" id="GO:0005634">
    <property type="term" value="C:nucleus"/>
    <property type="evidence" value="ECO:0007669"/>
    <property type="project" value="TreeGrafter"/>
</dbReference>
<dbReference type="EMBL" id="LWDE02002822">
    <property type="protein sequence ID" value="KAE8236706.1"/>
    <property type="molecule type" value="Genomic_DNA"/>
</dbReference>
<dbReference type="AlphaFoldDB" id="A0A8X7MIQ0"/>
<dbReference type="GO" id="GO:0005524">
    <property type="term" value="F:ATP binding"/>
    <property type="evidence" value="ECO:0007669"/>
    <property type="project" value="InterPro"/>
</dbReference>
<dbReference type="PANTHER" id="PTHR11472:SF41">
    <property type="entry name" value="ATP-DEPENDENT DNA HELICASE DDX11-RELATED"/>
    <property type="match status" value="1"/>
</dbReference>
<dbReference type="GO" id="GO:0003678">
    <property type="term" value="F:DNA helicase activity"/>
    <property type="evidence" value="ECO:0007669"/>
    <property type="project" value="TreeGrafter"/>
</dbReference>
<feature type="domain" description="ATP-dependent helicase C-terminal" evidence="2">
    <location>
        <begin position="93"/>
        <end position="240"/>
    </location>
</feature>
<accession>A0A8X7MIQ0</accession>
<evidence type="ECO:0000313" key="4">
    <source>
        <dbReference type="Proteomes" id="UP000077684"/>
    </source>
</evidence>
<organism evidence="3 4">
    <name type="scientific">Tilletia controversa</name>
    <name type="common">dwarf bunt fungus</name>
    <dbReference type="NCBI Taxonomy" id="13291"/>
    <lineage>
        <taxon>Eukaryota</taxon>
        <taxon>Fungi</taxon>
        <taxon>Dikarya</taxon>
        <taxon>Basidiomycota</taxon>
        <taxon>Ustilaginomycotina</taxon>
        <taxon>Exobasidiomycetes</taxon>
        <taxon>Tilletiales</taxon>
        <taxon>Tilletiaceae</taxon>
        <taxon>Tilletia</taxon>
    </lineage>
</organism>
<proteinExistence type="predicted"/>
<dbReference type="InterPro" id="IPR045028">
    <property type="entry name" value="DinG/Rad3-like"/>
</dbReference>
<protein>
    <recommendedName>
        <fullName evidence="2">ATP-dependent helicase C-terminal domain-containing protein</fullName>
    </recommendedName>
</protein>
<dbReference type="GO" id="GO:0003676">
    <property type="term" value="F:nucleic acid binding"/>
    <property type="evidence" value="ECO:0007669"/>
    <property type="project" value="InterPro"/>
</dbReference>